<comment type="caution">
    <text evidence="3">The sequence shown here is derived from an EMBL/GenBank/DDBJ whole genome shotgun (WGS) entry which is preliminary data.</text>
</comment>
<evidence type="ECO:0000259" key="2">
    <source>
        <dbReference type="PROSITE" id="PS51819"/>
    </source>
</evidence>
<dbReference type="PROSITE" id="PS51819">
    <property type="entry name" value="VOC"/>
    <property type="match status" value="2"/>
</dbReference>
<organism evidence="3 4">
    <name type="scientific">Exilibacterium tricleocarpae</name>
    <dbReference type="NCBI Taxonomy" id="2591008"/>
    <lineage>
        <taxon>Bacteria</taxon>
        <taxon>Pseudomonadati</taxon>
        <taxon>Pseudomonadota</taxon>
        <taxon>Gammaproteobacteria</taxon>
        <taxon>Cellvibrionales</taxon>
        <taxon>Cellvibrionaceae</taxon>
        <taxon>Exilibacterium</taxon>
    </lineage>
</organism>
<evidence type="ECO:0000313" key="4">
    <source>
        <dbReference type="Proteomes" id="UP000319732"/>
    </source>
</evidence>
<dbReference type="AlphaFoldDB" id="A0A545U9U4"/>
<dbReference type="Gene3D" id="3.10.180.10">
    <property type="entry name" value="2,3-Dihydroxybiphenyl 1,2-Dioxygenase, domain 1"/>
    <property type="match status" value="2"/>
</dbReference>
<accession>A0A545U9U4</accession>
<feature type="domain" description="VOC" evidence="2">
    <location>
        <begin position="40"/>
        <end position="181"/>
    </location>
</feature>
<proteinExistence type="predicted"/>
<dbReference type="EMBL" id="VHSG01000002">
    <property type="protein sequence ID" value="TQV86199.1"/>
    <property type="molecule type" value="Genomic_DNA"/>
</dbReference>
<dbReference type="Pfam" id="PF00903">
    <property type="entry name" value="Glyoxalase"/>
    <property type="match status" value="2"/>
</dbReference>
<dbReference type="SUPFAM" id="SSF54593">
    <property type="entry name" value="Glyoxalase/Bleomycin resistance protein/Dihydroxybiphenyl dioxygenase"/>
    <property type="match status" value="2"/>
</dbReference>
<gene>
    <name evidence="3" type="ORF">FKG94_01190</name>
</gene>
<dbReference type="PANTHER" id="PTHR43048:SF3">
    <property type="entry name" value="METHYLMALONYL-COA EPIMERASE, MITOCHONDRIAL"/>
    <property type="match status" value="1"/>
</dbReference>
<evidence type="ECO:0000256" key="1">
    <source>
        <dbReference type="ARBA" id="ARBA00022723"/>
    </source>
</evidence>
<feature type="domain" description="VOC" evidence="2">
    <location>
        <begin position="203"/>
        <end position="341"/>
    </location>
</feature>
<dbReference type="InterPro" id="IPR037523">
    <property type="entry name" value="VOC_core"/>
</dbReference>
<dbReference type="GO" id="GO:0046491">
    <property type="term" value="P:L-methylmalonyl-CoA metabolic process"/>
    <property type="evidence" value="ECO:0007669"/>
    <property type="project" value="TreeGrafter"/>
</dbReference>
<dbReference type="InterPro" id="IPR029068">
    <property type="entry name" value="Glyas_Bleomycin-R_OHBP_Dase"/>
</dbReference>
<dbReference type="InterPro" id="IPR004360">
    <property type="entry name" value="Glyas_Fos-R_dOase_dom"/>
</dbReference>
<keyword evidence="1" id="KW-0479">Metal-binding</keyword>
<keyword evidence="4" id="KW-1185">Reference proteome</keyword>
<sequence>MPLNRLLRTLGLSALVTLGADALEVDPKASIRDASTSVLGINHIGLSVRDLDKTLAFYQQATGFELVKRERISGNRAADKLYGRDNIAYEIAVLKAPNMLLELTAFKHNAGTTLSTMPVQGPGMTHTCFQSPAAESGYEKFVKAGARLLSRGDRPVDIGGYGVTYAYAYDPEGNMIEVEQLEEKALAQSGYDSTWVVQNHPMWMSQVGLATHDIERLMAFYQKVLGFAPYRAGDYDANPKLDQITAIDQVALRGGWFRMNDTSKVMEFWQYKKPATPALKGRRDITDLGYSFSIEVGNIQEEYRRLKKLGVAFTGEPVYLDDFWQVYAQDPDGNVFALRQAVDPQSVYSVNHFDRRR</sequence>
<protein>
    <recommendedName>
        <fullName evidence="2">VOC domain-containing protein</fullName>
    </recommendedName>
</protein>
<dbReference type="GO" id="GO:0046872">
    <property type="term" value="F:metal ion binding"/>
    <property type="evidence" value="ECO:0007669"/>
    <property type="project" value="UniProtKB-KW"/>
</dbReference>
<reference evidence="3 4" key="1">
    <citation type="submission" date="2019-06" db="EMBL/GenBank/DDBJ databases">
        <title>Whole genome sequence for Cellvibrionaceae sp. R142.</title>
        <authorList>
            <person name="Wang G."/>
        </authorList>
    </citation>
    <scope>NUCLEOTIDE SEQUENCE [LARGE SCALE GENOMIC DNA]</scope>
    <source>
        <strain evidence="3 4">R142</strain>
    </source>
</reference>
<dbReference type="GO" id="GO:0004493">
    <property type="term" value="F:methylmalonyl-CoA epimerase activity"/>
    <property type="evidence" value="ECO:0007669"/>
    <property type="project" value="TreeGrafter"/>
</dbReference>
<dbReference type="InterPro" id="IPR051785">
    <property type="entry name" value="MMCE/EMCE_epimerase"/>
</dbReference>
<evidence type="ECO:0000313" key="3">
    <source>
        <dbReference type="EMBL" id="TQV86199.1"/>
    </source>
</evidence>
<dbReference type="Proteomes" id="UP000319732">
    <property type="component" value="Unassembled WGS sequence"/>
</dbReference>
<name>A0A545U9U4_9GAMM</name>
<dbReference type="PANTHER" id="PTHR43048">
    <property type="entry name" value="METHYLMALONYL-COA EPIMERASE"/>
    <property type="match status" value="1"/>
</dbReference>